<keyword evidence="2" id="KW-1185">Reference proteome</keyword>
<name>A0A127K3J3_9RHOO</name>
<protein>
    <submittedName>
        <fullName evidence="1">Uncharacterized protein</fullName>
    </submittedName>
</protein>
<dbReference type="AlphaFoldDB" id="A0A127K3J3"/>
<sequence>MTPHDAAQRIARIALQMAEVLPPSDRWVPAALLRRVRDPHADLDRLLGLKGNGGRGGYLGSPIPERNRRLRELAESFAGPTSAKADHLLERLAAGDPAMLEIDRLARIPRSNRQLLRILADT</sequence>
<dbReference type="KEGG" id="thu:AC731_005995"/>
<organism evidence="1 2">
    <name type="scientific">Thauera humireducens</name>
    <dbReference type="NCBI Taxonomy" id="1134435"/>
    <lineage>
        <taxon>Bacteria</taxon>
        <taxon>Pseudomonadati</taxon>
        <taxon>Pseudomonadota</taxon>
        <taxon>Betaproteobacteria</taxon>
        <taxon>Rhodocyclales</taxon>
        <taxon>Zoogloeaceae</taxon>
        <taxon>Thauera</taxon>
    </lineage>
</organism>
<accession>A0A127K3J3</accession>
<evidence type="ECO:0000313" key="1">
    <source>
        <dbReference type="EMBL" id="AMO36527.1"/>
    </source>
</evidence>
<proteinExistence type="predicted"/>
<evidence type="ECO:0000313" key="2">
    <source>
        <dbReference type="Proteomes" id="UP000036902"/>
    </source>
</evidence>
<dbReference type="Proteomes" id="UP000036902">
    <property type="component" value="Chromosome"/>
</dbReference>
<reference evidence="2" key="1">
    <citation type="submission" date="2016-03" db="EMBL/GenBank/DDBJ databases">
        <authorList>
            <person name="Ma C."/>
            <person name="Zhou S."/>
            <person name="Yang G."/>
        </authorList>
    </citation>
    <scope>NUCLEOTIDE SEQUENCE [LARGE SCALE GENOMIC DNA]</scope>
    <source>
        <strain evidence="2">SgZ-1</strain>
    </source>
</reference>
<dbReference type="STRING" id="1134435.AC731_005995"/>
<dbReference type="RefSeq" id="WP_048704045.1">
    <property type="nucleotide sequence ID" value="NZ_CP014646.1"/>
</dbReference>
<dbReference type="EMBL" id="CP014646">
    <property type="protein sequence ID" value="AMO36527.1"/>
    <property type="molecule type" value="Genomic_DNA"/>
</dbReference>
<gene>
    <name evidence="1" type="ORF">AC731_005995</name>
</gene>